<dbReference type="GO" id="GO:0005886">
    <property type="term" value="C:plasma membrane"/>
    <property type="evidence" value="ECO:0007669"/>
    <property type="project" value="UniProtKB-SubCell"/>
</dbReference>
<sequence>MFRRLATLIVKELQNLFRHPQSARMLIVPVIIQLIIFPLVATMEVKNCTLGIYNEDAGTTANELVQRLAASPYMHRVETYYNDDDVRNALDRQDVMLVVKIPPDFSARLARGETARLQGLIDGRRSNSAQIAFGYVNTIIQNMNAELVPNLPIATAIVTRSLYNPSLEYRWFILPGLVALISSMSCLMITTLSLAREKEEGTYEQLLVTPLSIFQIMIGKTVPAIIVALAQGTIITIGAVWLYGVPFDGSLAVMYGAMLLFALAMSGIGIFISSLCNTQQQAFIGTFCFLVPAIVISGLLSPVANMPAFLQHCTQWNPLTHIIHIVQGIFLKGYGLEQIGMQLRQLALIACITLSISYLVMKKQSGT</sequence>
<evidence type="ECO:0000313" key="10">
    <source>
        <dbReference type="EMBL" id="SEH71518.1"/>
    </source>
</evidence>
<reference evidence="11" key="1">
    <citation type="submission" date="2016-09" db="EMBL/GenBank/DDBJ databases">
        <authorList>
            <person name="Koehorst J."/>
        </authorList>
    </citation>
    <scope>NUCLEOTIDE SEQUENCE [LARGE SCALE GENOMIC DNA]</scope>
</reference>
<proteinExistence type="inferred from homology"/>
<comment type="subcellular location">
    <subcellularLocation>
        <location evidence="1">Cell membrane</location>
        <topology evidence="1">Multi-pass membrane protein</topology>
    </subcellularLocation>
</comment>
<evidence type="ECO:0000256" key="1">
    <source>
        <dbReference type="ARBA" id="ARBA00004651"/>
    </source>
</evidence>
<evidence type="ECO:0000259" key="9">
    <source>
        <dbReference type="PROSITE" id="PS51012"/>
    </source>
</evidence>
<gene>
    <name evidence="10" type="ORF">PYTT_0178</name>
</gene>
<feature type="transmembrane region" description="Helical" evidence="8">
    <location>
        <begin position="255"/>
        <end position="275"/>
    </location>
</feature>
<keyword evidence="6 8" id="KW-1133">Transmembrane helix</keyword>
<dbReference type="PANTHER" id="PTHR30294:SF44">
    <property type="entry name" value="MULTIDRUG ABC TRANSPORTER PERMEASE YBHR-RELATED"/>
    <property type="match status" value="1"/>
</dbReference>
<dbReference type="Pfam" id="PF12698">
    <property type="entry name" value="ABC2_membrane_3"/>
    <property type="match status" value="1"/>
</dbReference>
<evidence type="ECO:0000256" key="4">
    <source>
        <dbReference type="ARBA" id="ARBA00022475"/>
    </source>
</evidence>
<dbReference type="OrthoDB" id="9776218at2"/>
<dbReference type="Proteomes" id="UP000176204">
    <property type="component" value="Chromosome I"/>
</dbReference>
<comment type="similarity">
    <text evidence="2">Belongs to the ABC-2 integral membrane protein family.</text>
</comment>
<dbReference type="InterPro" id="IPR047817">
    <property type="entry name" value="ABC2_TM_bact-type"/>
</dbReference>
<name>A0A1C7PEY1_9BACT</name>
<dbReference type="PANTHER" id="PTHR30294">
    <property type="entry name" value="MEMBRANE COMPONENT OF ABC TRANSPORTER YHHJ-RELATED"/>
    <property type="match status" value="1"/>
</dbReference>
<dbReference type="KEGG" id="agl:PYTT_0178"/>
<dbReference type="EMBL" id="LT629973">
    <property type="protein sequence ID" value="SEH71518.1"/>
    <property type="molecule type" value="Genomic_DNA"/>
</dbReference>
<organism evidence="10 11">
    <name type="scientific">Akkermansia glycaniphila</name>
    <dbReference type="NCBI Taxonomy" id="1679444"/>
    <lineage>
        <taxon>Bacteria</taxon>
        <taxon>Pseudomonadati</taxon>
        <taxon>Verrucomicrobiota</taxon>
        <taxon>Verrucomicrobiia</taxon>
        <taxon>Verrucomicrobiales</taxon>
        <taxon>Akkermansiaceae</taxon>
        <taxon>Akkermansia</taxon>
    </lineage>
</organism>
<feature type="transmembrane region" description="Helical" evidence="8">
    <location>
        <begin position="282"/>
        <end position="300"/>
    </location>
</feature>
<evidence type="ECO:0000256" key="5">
    <source>
        <dbReference type="ARBA" id="ARBA00022692"/>
    </source>
</evidence>
<accession>A0A1C7PEY1</accession>
<evidence type="ECO:0000313" key="11">
    <source>
        <dbReference type="Proteomes" id="UP000176204"/>
    </source>
</evidence>
<dbReference type="PROSITE" id="PS51012">
    <property type="entry name" value="ABC_TM2"/>
    <property type="match status" value="1"/>
</dbReference>
<evidence type="ECO:0000256" key="8">
    <source>
        <dbReference type="SAM" id="Phobius"/>
    </source>
</evidence>
<evidence type="ECO:0000256" key="3">
    <source>
        <dbReference type="ARBA" id="ARBA00022448"/>
    </source>
</evidence>
<dbReference type="AlphaFoldDB" id="A0A1C7PEY1"/>
<keyword evidence="5 8" id="KW-0812">Transmembrane</keyword>
<dbReference type="Gene3D" id="3.40.1710.10">
    <property type="entry name" value="abc type-2 transporter like domain"/>
    <property type="match status" value="1"/>
</dbReference>
<dbReference type="RefSeq" id="WP_067772370.1">
    <property type="nucleotide sequence ID" value="NZ_LIGX01000002.1"/>
</dbReference>
<keyword evidence="3" id="KW-0813">Transport</keyword>
<feature type="domain" description="ABC transmembrane type-2" evidence="9">
    <location>
        <begin position="133"/>
        <end position="364"/>
    </location>
</feature>
<dbReference type="GO" id="GO:0140359">
    <property type="term" value="F:ABC-type transporter activity"/>
    <property type="evidence" value="ECO:0007669"/>
    <property type="project" value="InterPro"/>
</dbReference>
<evidence type="ECO:0000256" key="2">
    <source>
        <dbReference type="ARBA" id="ARBA00007783"/>
    </source>
</evidence>
<keyword evidence="7 8" id="KW-0472">Membrane</keyword>
<feature type="transmembrane region" description="Helical" evidence="8">
    <location>
        <begin position="21"/>
        <end position="41"/>
    </location>
</feature>
<feature type="transmembrane region" description="Helical" evidence="8">
    <location>
        <begin position="171"/>
        <end position="195"/>
    </location>
</feature>
<evidence type="ECO:0000256" key="7">
    <source>
        <dbReference type="ARBA" id="ARBA00023136"/>
    </source>
</evidence>
<feature type="transmembrane region" description="Helical" evidence="8">
    <location>
        <begin position="222"/>
        <end position="243"/>
    </location>
</feature>
<evidence type="ECO:0000256" key="6">
    <source>
        <dbReference type="ARBA" id="ARBA00022989"/>
    </source>
</evidence>
<keyword evidence="4" id="KW-1003">Cell membrane</keyword>
<keyword evidence="11" id="KW-1185">Reference proteome</keyword>
<feature type="transmembrane region" description="Helical" evidence="8">
    <location>
        <begin position="343"/>
        <end position="361"/>
    </location>
</feature>
<dbReference type="STRING" id="1679444.PYTT_0178"/>
<protein>
    <submittedName>
        <fullName evidence="10">Abc-2 family transporter protein</fullName>
    </submittedName>
</protein>
<dbReference type="InterPro" id="IPR013525">
    <property type="entry name" value="ABC2_TM"/>
</dbReference>
<dbReference type="PATRIC" id="fig|1679444.3.peg.348"/>
<dbReference type="InterPro" id="IPR051449">
    <property type="entry name" value="ABC-2_transporter_component"/>
</dbReference>